<evidence type="ECO:0000256" key="6">
    <source>
        <dbReference type="SAM" id="Phobius"/>
    </source>
</evidence>
<evidence type="ECO:0000256" key="5">
    <source>
        <dbReference type="ARBA" id="ARBA00023136"/>
    </source>
</evidence>
<feature type="transmembrane region" description="Helical" evidence="6">
    <location>
        <begin position="407"/>
        <end position="429"/>
    </location>
</feature>
<feature type="transmembrane region" description="Helical" evidence="6">
    <location>
        <begin position="292"/>
        <end position="313"/>
    </location>
</feature>
<feature type="transmembrane region" description="Helical" evidence="6">
    <location>
        <begin position="320"/>
        <end position="340"/>
    </location>
</feature>
<dbReference type="Pfam" id="PF07690">
    <property type="entry name" value="MFS_1"/>
    <property type="match status" value="1"/>
</dbReference>
<feature type="transmembrane region" description="Helical" evidence="6">
    <location>
        <begin position="141"/>
        <end position="163"/>
    </location>
</feature>
<proteinExistence type="predicted"/>
<comment type="caution">
    <text evidence="7">The sequence shown here is derived from an EMBL/GenBank/DDBJ whole genome shotgun (WGS) entry which is preliminary data.</text>
</comment>
<evidence type="ECO:0000313" key="7">
    <source>
        <dbReference type="EMBL" id="MCW5321222.1"/>
    </source>
</evidence>
<name>A0ABT3KSB7_9BURK</name>
<dbReference type="EMBL" id="QZCW01000001">
    <property type="protein sequence ID" value="MCW5321222.1"/>
    <property type="molecule type" value="Genomic_DNA"/>
</dbReference>
<dbReference type="InterPro" id="IPR036259">
    <property type="entry name" value="MFS_trans_sf"/>
</dbReference>
<keyword evidence="3 6" id="KW-0812">Transmembrane</keyword>
<keyword evidence="5 6" id="KW-0472">Membrane</keyword>
<comment type="subcellular location">
    <subcellularLocation>
        <location evidence="1">Membrane</location>
        <topology evidence="1">Multi-pass membrane protein</topology>
    </subcellularLocation>
</comment>
<keyword evidence="4 6" id="KW-1133">Transmembrane helix</keyword>
<dbReference type="SUPFAM" id="SSF103473">
    <property type="entry name" value="MFS general substrate transporter"/>
    <property type="match status" value="1"/>
</dbReference>
<evidence type="ECO:0000256" key="3">
    <source>
        <dbReference type="ARBA" id="ARBA00022692"/>
    </source>
</evidence>
<feature type="transmembrane region" description="Helical" evidence="6">
    <location>
        <begin position="346"/>
        <end position="371"/>
    </location>
</feature>
<accession>A0ABT3KSB7</accession>
<feature type="transmembrane region" description="Helical" evidence="6">
    <location>
        <begin position="184"/>
        <end position="203"/>
    </location>
</feature>
<feature type="transmembrane region" description="Helical" evidence="6">
    <location>
        <begin position="383"/>
        <end position="401"/>
    </location>
</feature>
<dbReference type="PANTHER" id="PTHR12778:SF10">
    <property type="entry name" value="MAJOR FACILITATOR SUPERFAMILY DOMAIN-CONTAINING PROTEIN 3"/>
    <property type="match status" value="1"/>
</dbReference>
<protein>
    <submittedName>
        <fullName evidence="7">MFS transporter</fullName>
    </submittedName>
</protein>
<dbReference type="InterPro" id="IPR011701">
    <property type="entry name" value="MFS"/>
</dbReference>
<organism evidence="7 8">
    <name type="scientific">Verminephrobacter aporrectodeae subsp. tuberculatae</name>
    <dbReference type="NCBI Taxonomy" id="1110392"/>
    <lineage>
        <taxon>Bacteria</taxon>
        <taxon>Pseudomonadati</taxon>
        <taxon>Pseudomonadota</taxon>
        <taxon>Betaproteobacteria</taxon>
        <taxon>Burkholderiales</taxon>
        <taxon>Comamonadaceae</taxon>
        <taxon>Verminephrobacter</taxon>
    </lineage>
</organism>
<dbReference type="Gene3D" id="1.20.1250.20">
    <property type="entry name" value="MFS general substrate transporter like domains"/>
    <property type="match status" value="1"/>
</dbReference>
<feature type="transmembrane region" description="Helical" evidence="6">
    <location>
        <begin position="209"/>
        <end position="229"/>
    </location>
</feature>
<dbReference type="PANTHER" id="PTHR12778">
    <property type="entry name" value="SOLUTE CARRIER FAMILY 33 ACETYL-COA TRANSPORTER -RELATED"/>
    <property type="match status" value="1"/>
</dbReference>
<evidence type="ECO:0000256" key="2">
    <source>
        <dbReference type="ARBA" id="ARBA00022448"/>
    </source>
</evidence>
<reference evidence="8" key="1">
    <citation type="submission" date="2023-07" db="EMBL/GenBank/DDBJ databases">
        <title>Verminephrobacter genomes.</title>
        <authorList>
            <person name="Lund M.B."/>
        </authorList>
    </citation>
    <scope>NUCLEOTIDE SEQUENCE [LARGE SCALE GENOMIC DNA]</scope>
    <source>
        <strain evidence="8">AtM5-05</strain>
    </source>
</reference>
<gene>
    <name evidence="7" type="ORF">D5039_08640</name>
</gene>
<keyword evidence="8" id="KW-1185">Reference proteome</keyword>
<feature type="transmembrane region" description="Helical" evidence="6">
    <location>
        <begin position="85"/>
        <end position="103"/>
    </location>
</feature>
<keyword evidence="2" id="KW-0813">Transport</keyword>
<sequence>MFSPEDDAMSRPVPVVGAGSADAAPDSQIGVTAPLAESMGGTHRWLLPITVVTMYISLGVILGFVQGGVGPVLRVQGLDLASMRWVFVLYVPFGVAMLWAPWVDAWQWPWLGRRTGWIATMQVAAVAATVAAAFIEPQPAALPGLMLLGLVSTACVATMDLALDALTVEQVDTQQRAVVAAAKMGGISIGSALGGGLLVAMYPRLGWQGTLLSIAGAMALAGAPVATLVSRDKRAAHPAVRRSVDVVRMLRSRCMRLRLLRTSLLTYTMLMLFGFGRLLLVDLGISLERLGGFLGTIAPMANAVACLAALFLMRKLTLKSSAWTGAGVCLLGVGVVLLGINQKSASIAMVGTMLTGAGAAGLYIVLGSLILDWATGDQAATDYATLYGLGRLLAIVALVALPDLIQVVGWTAFHLGAAVAFATAIWYFLKLPSQR</sequence>
<dbReference type="InterPro" id="IPR004752">
    <property type="entry name" value="AmpG_permease/AT-1"/>
</dbReference>
<feature type="transmembrane region" description="Helical" evidence="6">
    <location>
        <begin position="259"/>
        <end position="280"/>
    </location>
</feature>
<feature type="transmembrane region" description="Helical" evidence="6">
    <location>
        <begin position="115"/>
        <end position="135"/>
    </location>
</feature>
<feature type="transmembrane region" description="Helical" evidence="6">
    <location>
        <begin position="45"/>
        <end position="65"/>
    </location>
</feature>
<evidence type="ECO:0000256" key="4">
    <source>
        <dbReference type="ARBA" id="ARBA00022989"/>
    </source>
</evidence>
<evidence type="ECO:0000313" key="8">
    <source>
        <dbReference type="Proteomes" id="UP001208935"/>
    </source>
</evidence>
<evidence type="ECO:0000256" key="1">
    <source>
        <dbReference type="ARBA" id="ARBA00004141"/>
    </source>
</evidence>
<dbReference type="Proteomes" id="UP001208935">
    <property type="component" value="Unassembled WGS sequence"/>
</dbReference>